<evidence type="ECO:0000256" key="3">
    <source>
        <dbReference type="ARBA" id="ARBA00023284"/>
    </source>
</evidence>
<dbReference type="EMBL" id="FMJB01000061">
    <property type="protein sequence ID" value="SCM68882.1"/>
    <property type="molecule type" value="Genomic_DNA"/>
</dbReference>
<keyword evidence="4" id="KW-0732">Signal</keyword>
<evidence type="ECO:0000313" key="7">
    <source>
        <dbReference type="Proteomes" id="UP000184085"/>
    </source>
</evidence>
<dbReference type="RefSeq" id="WP_072707900.1">
    <property type="nucleotide sequence ID" value="NZ_FMJB01000061.1"/>
</dbReference>
<evidence type="ECO:0000256" key="1">
    <source>
        <dbReference type="ARBA" id="ARBA00004196"/>
    </source>
</evidence>
<dbReference type="Proteomes" id="UP000184085">
    <property type="component" value="Unassembled WGS sequence"/>
</dbReference>
<name>A0A1M4N200_9RHOB</name>
<feature type="signal peptide" evidence="4">
    <location>
        <begin position="1"/>
        <end position="23"/>
    </location>
</feature>
<dbReference type="SUPFAM" id="SSF52833">
    <property type="entry name" value="Thioredoxin-like"/>
    <property type="match status" value="1"/>
</dbReference>
<reference evidence="7" key="1">
    <citation type="submission" date="2016-09" db="EMBL/GenBank/DDBJ databases">
        <authorList>
            <person name="Wibberg D."/>
        </authorList>
    </citation>
    <scope>NUCLEOTIDE SEQUENCE [LARGE SCALE GENOMIC DNA]</scope>
</reference>
<comment type="subcellular location">
    <subcellularLocation>
        <location evidence="1">Cell envelope</location>
    </subcellularLocation>
</comment>
<evidence type="ECO:0000256" key="4">
    <source>
        <dbReference type="SAM" id="SignalP"/>
    </source>
</evidence>
<feature type="domain" description="Thioredoxin" evidence="5">
    <location>
        <begin position="18"/>
        <end position="184"/>
    </location>
</feature>
<sequence length="188" mass="20609">MRLIKSLLLYTAMCLVANGPALAADTATLEALRHGDMKKLSFHAEPKSVSDLEFSGPDGAMRLTDFDDQIVLVNFWATWCAPCRKEMPMLSDLQTQLGGDDFQVVTLATGRNSPEGIAKFFGEIGVENLPHYMDHRQAIARDMGVLGLPVTIILNREGQEIARLMGDADWSSDSAKDILQTLIDEPAS</sequence>
<dbReference type="PANTHER" id="PTHR42852:SF13">
    <property type="entry name" value="PROTEIN DIPZ"/>
    <property type="match status" value="1"/>
</dbReference>
<organism evidence="6 7">
    <name type="scientific">Donghicola eburneus</name>
    <dbReference type="NCBI Taxonomy" id="393278"/>
    <lineage>
        <taxon>Bacteria</taxon>
        <taxon>Pseudomonadati</taxon>
        <taxon>Pseudomonadota</taxon>
        <taxon>Alphaproteobacteria</taxon>
        <taxon>Rhodobacterales</taxon>
        <taxon>Roseobacteraceae</taxon>
        <taxon>Donghicola</taxon>
    </lineage>
</organism>
<dbReference type="InterPro" id="IPR017937">
    <property type="entry name" value="Thioredoxin_CS"/>
</dbReference>
<dbReference type="GO" id="GO:0017004">
    <property type="term" value="P:cytochrome complex assembly"/>
    <property type="evidence" value="ECO:0007669"/>
    <property type="project" value="UniProtKB-KW"/>
</dbReference>
<dbReference type="PROSITE" id="PS00194">
    <property type="entry name" value="THIOREDOXIN_1"/>
    <property type="match status" value="1"/>
</dbReference>
<dbReference type="CDD" id="cd02966">
    <property type="entry name" value="TlpA_like_family"/>
    <property type="match status" value="1"/>
</dbReference>
<keyword evidence="2" id="KW-0201">Cytochrome c-type biogenesis</keyword>
<dbReference type="GO" id="GO:0030313">
    <property type="term" value="C:cell envelope"/>
    <property type="evidence" value="ECO:0007669"/>
    <property type="project" value="UniProtKB-SubCell"/>
</dbReference>
<evidence type="ECO:0000256" key="2">
    <source>
        <dbReference type="ARBA" id="ARBA00022748"/>
    </source>
</evidence>
<protein>
    <submittedName>
        <fullName evidence="6">Putative secreted protein</fullName>
    </submittedName>
</protein>
<dbReference type="AlphaFoldDB" id="A0A1M4N200"/>
<evidence type="ECO:0000259" key="5">
    <source>
        <dbReference type="PROSITE" id="PS51352"/>
    </source>
</evidence>
<dbReference type="Pfam" id="PF08534">
    <property type="entry name" value="Redoxin"/>
    <property type="match status" value="1"/>
</dbReference>
<gene>
    <name evidence="6" type="ORF">KARMA_3112</name>
</gene>
<dbReference type="InterPro" id="IPR050553">
    <property type="entry name" value="Thioredoxin_ResA/DsbE_sf"/>
</dbReference>
<dbReference type="InterPro" id="IPR013766">
    <property type="entry name" value="Thioredoxin_domain"/>
</dbReference>
<dbReference type="PANTHER" id="PTHR42852">
    <property type="entry name" value="THIOL:DISULFIDE INTERCHANGE PROTEIN DSBE"/>
    <property type="match status" value="1"/>
</dbReference>
<dbReference type="PROSITE" id="PS51352">
    <property type="entry name" value="THIOREDOXIN_2"/>
    <property type="match status" value="1"/>
</dbReference>
<dbReference type="GO" id="GO:0015036">
    <property type="term" value="F:disulfide oxidoreductase activity"/>
    <property type="evidence" value="ECO:0007669"/>
    <property type="project" value="UniProtKB-ARBA"/>
</dbReference>
<proteinExistence type="predicted"/>
<accession>A0A1M4N200</accession>
<keyword evidence="3" id="KW-0676">Redox-active center</keyword>
<dbReference type="InterPro" id="IPR013740">
    <property type="entry name" value="Redoxin"/>
</dbReference>
<dbReference type="Gene3D" id="3.40.30.10">
    <property type="entry name" value="Glutaredoxin"/>
    <property type="match status" value="1"/>
</dbReference>
<keyword evidence="7" id="KW-1185">Reference proteome</keyword>
<dbReference type="InterPro" id="IPR036249">
    <property type="entry name" value="Thioredoxin-like_sf"/>
</dbReference>
<feature type="chain" id="PRO_5009906715" evidence="4">
    <location>
        <begin position="24"/>
        <end position="188"/>
    </location>
</feature>
<evidence type="ECO:0000313" key="6">
    <source>
        <dbReference type="EMBL" id="SCM68882.1"/>
    </source>
</evidence>